<protein>
    <submittedName>
        <fullName evidence="3">Uncharacterized protein LOC136082685</fullName>
    </submittedName>
</protein>
<dbReference type="GeneID" id="136082685"/>
<keyword evidence="2" id="KW-1185">Reference proteome</keyword>
<organism evidence="2 3">
    <name type="scientific">Hydra vulgaris</name>
    <name type="common">Hydra</name>
    <name type="synonym">Hydra attenuata</name>
    <dbReference type="NCBI Taxonomy" id="6087"/>
    <lineage>
        <taxon>Eukaryota</taxon>
        <taxon>Metazoa</taxon>
        <taxon>Cnidaria</taxon>
        <taxon>Hydrozoa</taxon>
        <taxon>Hydroidolina</taxon>
        <taxon>Anthoathecata</taxon>
        <taxon>Aplanulata</taxon>
        <taxon>Hydridae</taxon>
        <taxon>Hydra</taxon>
    </lineage>
</organism>
<dbReference type="Pfam" id="PF21517">
    <property type="entry name" value="HTH_Tnp_Tc3_2_like"/>
    <property type="match status" value="1"/>
</dbReference>
<accession>A0ABM4C967</accession>
<dbReference type="Proteomes" id="UP001652625">
    <property type="component" value="Chromosome 07"/>
</dbReference>
<feature type="domain" description="Transposable element Tc3 transposase-like DNA-binding HTH" evidence="1">
    <location>
        <begin position="69"/>
        <end position="100"/>
    </location>
</feature>
<dbReference type="RefSeq" id="XP_065658175.1">
    <property type="nucleotide sequence ID" value="XM_065802103.1"/>
</dbReference>
<dbReference type="Gene3D" id="1.10.10.60">
    <property type="entry name" value="Homeodomain-like"/>
    <property type="match status" value="1"/>
</dbReference>
<name>A0ABM4C967_HYDVU</name>
<evidence type="ECO:0000313" key="3">
    <source>
        <dbReference type="RefSeq" id="XP_065658175.1"/>
    </source>
</evidence>
<gene>
    <name evidence="3" type="primary">LOC136082685</name>
</gene>
<dbReference type="Gene3D" id="1.10.10.10">
    <property type="entry name" value="Winged helix-like DNA-binding domain superfamily/Winged helix DNA-binding domain"/>
    <property type="match status" value="1"/>
</dbReference>
<evidence type="ECO:0000259" key="1">
    <source>
        <dbReference type="Pfam" id="PF21517"/>
    </source>
</evidence>
<proteinExistence type="predicted"/>
<sequence>MPRGKTLAEAEKAQIQILRKKGEPKREIAQLIGRLDRVVRNYLASPATYCQKEHTGRPKRLSDRTQGKIIQAVCSNKSCLEVKRELDLNVSKCTIWRTLQHAPHIVREKMLPVPRLLPCHK</sequence>
<dbReference type="InterPro" id="IPR036388">
    <property type="entry name" value="WH-like_DNA-bd_sf"/>
</dbReference>
<dbReference type="SUPFAM" id="SSF46689">
    <property type="entry name" value="Homeodomain-like"/>
    <property type="match status" value="1"/>
</dbReference>
<evidence type="ECO:0000313" key="2">
    <source>
        <dbReference type="Proteomes" id="UP001652625"/>
    </source>
</evidence>
<dbReference type="InterPro" id="IPR009057">
    <property type="entry name" value="Homeodomain-like_sf"/>
</dbReference>
<reference evidence="3" key="1">
    <citation type="submission" date="2025-08" db="UniProtKB">
        <authorList>
            <consortium name="RefSeq"/>
        </authorList>
    </citation>
    <scope>IDENTIFICATION</scope>
</reference>
<dbReference type="InterPro" id="IPR048703">
    <property type="entry name" value="Tnp_Tc3-like_HTH"/>
</dbReference>